<evidence type="ECO:0000313" key="2">
    <source>
        <dbReference type="Proteomes" id="UP000091979"/>
    </source>
</evidence>
<dbReference type="EMBL" id="JXMS01000012">
    <property type="protein sequence ID" value="OBQ51851.1"/>
    <property type="molecule type" value="Genomic_DNA"/>
</dbReference>
<comment type="caution">
    <text evidence="1">The sequence shown here is derived from an EMBL/GenBank/DDBJ whole genome shotgun (WGS) entry which is preliminary data.</text>
</comment>
<proteinExistence type="predicted"/>
<dbReference type="Proteomes" id="UP000091979">
    <property type="component" value="Unassembled WGS sequence"/>
</dbReference>
<accession>A0A1B7XD40</accession>
<reference evidence="1 2" key="1">
    <citation type="submission" date="2015-01" db="EMBL/GenBank/DDBJ databases">
        <title>Desulfovibrio sp. JC271 draft genome sequence.</title>
        <authorList>
            <person name="Shivani Y."/>
            <person name="Subhash Y."/>
            <person name="Sasikala C."/>
            <person name="Ramana C.V."/>
        </authorList>
    </citation>
    <scope>NUCLEOTIDE SEQUENCE [LARGE SCALE GENOMIC DNA]</scope>
    <source>
        <strain evidence="1 2">JC271</strain>
    </source>
</reference>
<dbReference type="AlphaFoldDB" id="A0A1B7XD40"/>
<organism evidence="1 2">
    <name type="scientific">Halodesulfovibrio spirochaetisodalis</name>
    <dbReference type="NCBI Taxonomy" id="1560234"/>
    <lineage>
        <taxon>Bacteria</taxon>
        <taxon>Pseudomonadati</taxon>
        <taxon>Thermodesulfobacteriota</taxon>
        <taxon>Desulfovibrionia</taxon>
        <taxon>Desulfovibrionales</taxon>
        <taxon>Desulfovibrionaceae</taxon>
        <taxon>Halodesulfovibrio</taxon>
    </lineage>
</organism>
<dbReference type="PATRIC" id="fig|1560234.3.peg.506"/>
<sequence>MPMSNSTSESVLSYAVEQKFDSRGSRELLNEASIDDMLAHNDAFFSNVSDRVFKAIKGNMEDIISASLSGVVSTPKAMSHLDVKGGVGGSDAYL</sequence>
<protein>
    <submittedName>
        <fullName evidence="1">Uncharacterized protein</fullName>
    </submittedName>
</protein>
<evidence type="ECO:0000313" key="1">
    <source>
        <dbReference type="EMBL" id="OBQ51851.1"/>
    </source>
</evidence>
<dbReference type="STRING" id="1560234.SP90_08410"/>
<gene>
    <name evidence="1" type="ORF">SP90_08410</name>
</gene>
<name>A0A1B7XD40_9BACT</name>
<keyword evidence="2" id="KW-1185">Reference proteome</keyword>